<evidence type="ECO:0000313" key="2">
    <source>
        <dbReference type="Proteomes" id="UP001431783"/>
    </source>
</evidence>
<organism evidence="1 2">
    <name type="scientific">Henosepilachna vigintioctopunctata</name>
    <dbReference type="NCBI Taxonomy" id="420089"/>
    <lineage>
        <taxon>Eukaryota</taxon>
        <taxon>Metazoa</taxon>
        <taxon>Ecdysozoa</taxon>
        <taxon>Arthropoda</taxon>
        <taxon>Hexapoda</taxon>
        <taxon>Insecta</taxon>
        <taxon>Pterygota</taxon>
        <taxon>Neoptera</taxon>
        <taxon>Endopterygota</taxon>
        <taxon>Coleoptera</taxon>
        <taxon>Polyphaga</taxon>
        <taxon>Cucujiformia</taxon>
        <taxon>Coccinelloidea</taxon>
        <taxon>Coccinellidae</taxon>
        <taxon>Epilachninae</taxon>
        <taxon>Epilachnini</taxon>
        <taxon>Henosepilachna</taxon>
    </lineage>
</organism>
<sequence>MFGNGIIYGFKNFKILANNTSNCSSNITLLINFFELTLYLDLLINRLQEIITKKMSSIKKRLKKSFAVVFFETRSDILVHQDIPFETFGKFSRNISSVRSIE</sequence>
<name>A0AAW1UUK3_9CUCU</name>
<dbReference type="EMBL" id="JARQZJ010000100">
    <property type="protein sequence ID" value="KAK9886523.1"/>
    <property type="molecule type" value="Genomic_DNA"/>
</dbReference>
<evidence type="ECO:0000313" key="1">
    <source>
        <dbReference type="EMBL" id="KAK9886523.1"/>
    </source>
</evidence>
<comment type="caution">
    <text evidence="1">The sequence shown here is derived from an EMBL/GenBank/DDBJ whole genome shotgun (WGS) entry which is preliminary data.</text>
</comment>
<gene>
    <name evidence="1" type="ORF">WA026_016799</name>
</gene>
<dbReference type="Proteomes" id="UP001431783">
    <property type="component" value="Unassembled WGS sequence"/>
</dbReference>
<accession>A0AAW1UUK3</accession>
<proteinExistence type="predicted"/>
<keyword evidence="2" id="KW-1185">Reference proteome</keyword>
<reference evidence="1 2" key="1">
    <citation type="submission" date="2023-03" db="EMBL/GenBank/DDBJ databases">
        <title>Genome insight into feeding habits of ladybird beetles.</title>
        <authorList>
            <person name="Li H.-S."/>
            <person name="Huang Y.-H."/>
            <person name="Pang H."/>
        </authorList>
    </citation>
    <scope>NUCLEOTIDE SEQUENCE [LARGE SCALE GENOMIC DNA]</scope>
    <source>
        <strain evidence="1">SYSU_2023b</strain>
        <tissue evidence="1">Whole body</tissue>
    </source>
</reference>
<protein>
    <submittedName>
        <fullName evidence="1">Uncharacterized protein</fullName>
    </submittedName>
</protein>
<dbReference type="AlphaFoldDB" id="A0AAW1UUK3"/>